<dbReference type="PROSITE" id="PS50089">
    <property type="entry name" value="ZF_RING_2"/>
    <property type="match status" value="1"/>
</dbReference>
<dbReference type="GO" id="GO:0000981">
    <property type="term" value="F:DNA-binding transcription factor activity, RNA polymerase II-specific"/>
    <property type="evidence" value="ECO:0007669"/>
    <property type="project" value="TreeGrafter"/>
</dbReference>
<keyword evidence="3 5" id="KW-0863">Zinc-finger</keyword>
<evidence type="ECO:0000313" key="8">
    <source>
        <dbReference type="EMBL" id="CEP03485.1"/>
    </source>
</evidence>
<dbReference type="OMA" id="ESHEFRM"/>
<dbReference type="STRING" id="37360.A0A0G4J7C0"/>
<keyword evidence="9" id="KW-1185">Reference proteome</keyword>
<dbReference type="GO" id="GO:0000785">
    <property type="term" value="C:chromatin"/>
    <property type="evidence" value="ECO:0007669"/>
    <property type="project" value="TreeGrafter"/>
</dbReference>
<keyword evidence="2" id="KW-0677">Repeat</keyword>
<feature type="domain" description="C2H2-type" evidence="7">
    <location>
        <begin position="139"/>
        <end position="169"/>
    </location>
</feature>
<feature type="domain" description="RING-type" evidence="6">
    <location>
        <begin position="9"/>
        <end position="50"/>
    </location>
</feature>
<dbReference type="SUPFAM" id="SSF57850">
    <property type="entry name" value="RING/U-box"/>
    <property type="match status" value="1"/>
</dbReference>
<dbReference type="PANTHER" id="PTHR14003">
    <property type="entry name" value="TRANSCRIPTIONAL REPRESSOR PROTEIN YY"/>
    <property type="match status" value="1"/>
</dbReference>
<reference evidence="8 9" key="1">
    <citation type="submission" date="2015-02" db="EMBL/GenBank/DDBJ databases">
        <authorList>
            <person name="Chooi Y.-H."/>
        </authorList>
    </citation>
    <scope>NUCLEOTIDE SEQUENCE [LARGE SCALE GENOMIC DNA]</scope>
    <source>
        <strain evidence="8">E3</strain>
    </source>
</reference>
<dbReference type="InterPro" id="IPR013087">
    <property type="entry name" value="Znf_C2H2_type"/>
</dbReference>
<dbReference type="GO" id="GO:0005667">
    <property type="term" value="C:transcription regulator complex"/>
    <property type="evidence" value="ECO:0007669"/>
    <property type="project" value="TreeGrafter"/>
</dbReference>
<dbReference type="EMBL" id="CDSF01000145">
    <property type="protein sequence ID" value="CEP03485.1"/>
    <property type="molecule type" value="Genomic_DNA"/>
</dbReference>
<dbReference type="Gene3D" id="3.30.160.60">
    <property type="entry name" value="Classic Zinc Finger"/>
    <property type="match status" value="3"/>
</dbReference>
<dbReference type="PANTHER" id="PTHR14003:SF19">
    <property type="entry name" value="YY2 TRANSCRIPTION FACTOR"/>
    <property type="match status" value="1"/>
</dbReference>
<dbReference type="SUPFAM" id="SSF57667">
    <property type="entry name" value="beta-beta-alpha zinc fingers"/>
    <property type="match status" value="2"/>
</dbReference>
<dbReference type="Proteomes" id="UP000039324">
    <property type="component" value="Unassembled WGS sequence"/>
</dbReference>
<dbReference type="Pfam" id="PF00096">
    <property type="entry name" value="zf-C2H2"/>
    <property type="match status" value="1"/>
</dbReference>
<dbReference type="OrthoDB" id="6077919at2759"/>
<dbReference type="GO" id="GO:0008270">
    <property type="term" value="F:zinc ion binding"/>
    <property type="evidence" value="ECO:0007669"/>
    <property type="project" value="UniProtKB-KW"/>
</dbReference>
<protein>
    <recommendedName>
        <fullName evidence="10">C2H2-type domain-containing protein</fullName>
    </recommendedName>
</protein>
<proteinExistence type="predicted"/>
<evidence type="ECO:0000313" key="9">
    <source>
        <dbReference type="Proteomes" id="UP000039324"/>
    </source>
</evidence>
<gene>
    <name evidence="8" type="ORF">PBRA_009370</name>
</gene>
<keyword evidence="4" id="KW-0862">Zinc</keyword>
<dbReference type="SMART" id="SM00355">
    <property type="entry name" value="ZnF_C2H2"/>
    <property type="match status" value="3"/>
</dbReference>
<feature type="domain" description="C2H2-type" evidence="7">
    <location>
        <begin position="108"/>
        <end position="138"/>
    </location>
</feature>
<dbReference type="PROSITE" id="PS50157">
    <property type="entry name" value="ZINC_FINGER_C2H2_2"/>
    <property type="match status" value="3"/>
</dbReference>
<evidence type="ECO:0008006" key="10">
    <source>
        <dbReference type="Google" id="ProtNLM"/>
    </source>
</evidence>
<evidence type="ECO:0000259" key="6">
    <source>
        <dbReference type="PROSITE" id="PS50089"/>
    </source>
</evidence>
<keyword evidence="1" id="KW-0479">Metal-binding</keyword>
<evidence type="ECO:0000256" key="5">
    <source>
        <dbReference type="PROSITE-ProRule" id="PRU00042"/>
    </source>
</evidence>
<evidence type="ECO:0000256" key="1">
    <source>
        <dbReference type="ARBA" id="ARBA00022723"/>
    </source>
</evidence>
<dbReference type="InterPro" id="IPR001841">
    <property type="entry name" value="Znf_RING"/>
</dbReference>
<name>A0A0G4J7C0_PLABS</name>
<evidence type="ECO:0000256" key="2">
    <source>
        <dbReference type="ARBA" id="ARBA00022737"/>
    </source>
</evidence>
<dbReference type="InterPro" id="IPR036236">
    <property type="entry name" value="Znf_C2H2_sf"/>
</dbReference>
<dbReference type="PROSITE" id="PS00028">
    <property type="entry name" value="ZINC_FINGER_C2H2_1"/>
    <property type="match status" value="3"/>
</dbReference>
<organism evidence="8 9">
    <name type="scientific">Plasmodiophora brassicae</name>
    <name type="common">Clubroot disease agent</name>
    <dbReference type="NCBI Taxonomy" id="37360"/>
    <lineage>
        <taxon>Eukaryota</taxon>
        <taxon>Sar</taxon>
        <taxon>Rhizaria</taxon>
        <taxon>Endomyxa</taxon>
        <taxon>Phytomyxea</taxon>
        <taxon>Plasmodiophorida</taxon>
        <taxon>Plasmodiophoridae</taxon>
        <taxon>Plasmodiophora</taxon>
    </lineage>
</organism>
<evidence type="ECO:0000256" key="3">
    <source>
        <dbReference type="ARBA" id="ARBA00022771"/>
    </source>
</evidence>
<dbReference type="GO" id="GO:0031519">
    <property type="term" value="C:PcG protein complex"/>
    <property type="evidence" value="ECO:0007669"/>
    <property type="project" value="TreeGrafter"/>
</dbReference>
<dbReference type="GO" id="GO:0000978">
    <property type="term" value="F:RNA polymerase II cis-regulatory region sequence-specific DNA binding"/>
    <property type="evidence" value="ECO:0007669"/>
    <property type="project" value="TreeGrafter"/>
</dbReference>
<dbReference type="AlphaFoldDB" id="A0A0G4J7C0"/>
<evidence type="ECO:0000256" key="4">
    <source>
        <dbReference type="ARBA" id="ARBA00022833"/>
    </source>
</evidence>
<feature type="domain" description="C2H2-type" evidence="7">
    <location>
        <begin position="78"/>
        <end position="107"/>
    </location>
</feature>
<evidence type="ECO:0000259" key="7">
    <source>
        <dbReference type="PROSITE" id="PS50157"/>
    </source>
</evidence>
<accession>A0A0G4J7C0</accession>
<sequence length="171" mass="19584">MRHRDVDICPRCFRYFDDRVHIVVRASCCAALFCRQCRDKLEALPACPFCGLPRREPVVESKPRVTRSDDGGIGKARHACPYPDCGMSFSKPCALVRHSRKHTGEKPFQCAYPGCRRAFAEKGNMLRHVHDVHRGEKPFQCAYEHCLQRFARKSHLVAHAASQHNDDLLRP</sequence>
<dbReference type="FunFam" id="3.30.160.60:FF:000007">
    <property type="entry name" value="Basic krueppel-like factor 3"/>
    <property type="match status" value="1"/>
</dbReference>